<dbReference type="EMBL" id="REGN01001323">
    <property type="protein sequence ID" value="RNA35456.1"/>
    <property type="molecule type" value="Genomic_DNA"/>
</dbReference>
<keyword evidence="1" id="KW-0812">Transmembrane</keyword>
<name>A0A3M7SI53_BRAPC</name>
<keyword evidence="1" id="KW-0472">Membrane</keyword>
<protein>
    <submittedName>
        <fullName evidence="2">Uncharacterized protein</fullName>
    </submittedName>
</protein>
<sequence length="152" mass="17246">MKFSSFFVDSMACKICVLDLRGAARPSIFSLHFFGPISVGGQLDKLHDHQVNDLINPYLIPINSCFQIPGYRNKGDKGFIHLSCSYLQILTLTSPSLLVLPTLPRTFLNILTSHSFCSFFIFVFMFITSCISSDVYLRLIENYGKIFVFNKN</sequence>
<comment type="caution">
    <text evidence="2">The sequence shown here is derived from an EMBL/GenBank/DDBJ whole genome shotgun (WGS) entry which is preliminary data.</text>
</comment>
<proteinExistence type="predicted"/>
<dbReference type="Proteomes" id="UP000276133">
    <property type="component" value="Unassembled WGS sequence"/>
</dbReference>
<evidence type="ECO:0000313" key="3">
    <source>
        <dbReference type="Proteomes" id="UP000276133"/>
    </source>
</evidence>
<gene>
    <name evidence="2" type="ORF">BpHYR1_010497</name>
</gene>
<organism evidence="2 3">
    <name type="scientific">Brachionus plicatilis</name>
    <name type="common">Marine rotifer</name>
    <name type="synonym">Brachionus muelleri</name>
    <dbReference type="NCBI Taxonomy" id="10195"/>
    <lineage>
        <taxon>Eukaryota</taxon>
        <taxon>Metazoa</taxon>
        <taxon>Spiralia</taxon>
        <taxon>Gnathifera</taxon>
        <taxon>Rotifera</taxon>
        <taxon>Eurotatoria</taxon>
        <taxon>Monogononta</taxon>
        <taxon>Pseudotrocha</taxon>
        <taxon>Ploima</taxon>
        <taxon>Brachionidae</taxon>
        <taxon>Brachionus</taxon>
    </lineage>
</organism>
<evidence type="ECO:0000256" key="1">
    <source>
        <dbReference type="SAM" id="Phobius"/>
    </source>
</evidence>
<keyword evidence="3" id="KW-1185">Reference proteome</keyword>
<evidence type="ECO:0000313" key="2">
    <source>
        <dbReference type="EMBL" id="RNA35456.1"/>
    </source>
</evidence>
<keyword evidence="1" id="KW-1133">Transmembrane helix</keyword>
<reference evidence="2 3" key="1">
    <citation type="journal article" date="2018" name="Sci. Rep.">
        <title>Genomic signatures of local adaptation to the degree of environmental predictability in rotifers.</title>
        <authorList>
            <person name="Franch-Gras L."/>
            <person name="Hahn C."/>
            <person name="Garcia-Roger E.M."/>
            <person name="Carmona M.J."/>
            <person name="Serra M."/>
            <person name="Gomez A."/>
        </authorList>
    </citation>
    <scope>NUCLEOTIDE SEQUENCE [LARGE SCALE GENOMIC DNA]</scope>
    <source>
        <strain evidence="2">HYR1</strain>
    </source>
</reference>
<feature type="transmembrane region" description="Helical" evidence="1">
    <location>
        <begin position="119"/>
        <end position="137"/>
    </location>
</feature>
<accession>A0A3M7SI53</accession>
<dbReference type="AlphaFoldDB" id="A0A3M7SI53"/>
<feature type="transmembrane region" description="Helical" evidence="1">
    <location>
        <begin position="79"/>
        <end position="99"/>
    </location>
</feature>